<dbReference type="InParanoid" id="A0A090M205"/>
<feature type="transmembrane region" description="Helical" evidence="2">
    <location>
        <begin position="188"/>
        <end position="209"/>
    </location>
</feature>
<accession>A0A090M205</accession>
<proteinExistence type="predicted"/>
<reference evidence="3 4" key="2">
    <citation type="journal article" date="2014" name="BMC Genomics">
        <title>An improved genome of the model marine alga Ostreococcus tauri unfolds by assessing Illumina de novo assemblies.</title>
        <authorList>
            <person name="Blanc-Mathieu R."/>
            <person name="Verhelst B."/>
            <person name="Derelle E."/>
            <person name="Rombauts S."/>
            <person name="Bouget F.Y."/>
            <person name="Carre I."/>
            <person name="Chateau A."/>
            <person name="Eyre-Walker A."/>
            <person name="Grimsley N."/>
            <person name="Moreau H."/>
            <person name="Piegu B."/>
            <person name="Rivals E."/>
            <person name="Schackwitz W."/>
            <person name="Van de Peer Y."/>
            <person name="Piganeau G."/>
        </authorList>
    </citation>
    <scope>NUCLEOTIDE SEQUENCE [LARGE SCALE GENOMIC DNA]</scope>
    <source>
        <strain evidence="4">OTTH 0595 / CCAP 157/2 / RCC745</strain>
    </source>
</reference>
<keyword evidence="2" id="KW-1133">Transmembrane helix</keyword>
<protein>
    <submittedName>
        <fullName evidence="3">Unnamed product</fullName>
    </submittedName>
</protein>
<evidence type="ECO:0000313" key="4">
    <source>
        <dbReference type="Proteomes" id="UP000009170"/>
    </source>
</evidence>
<reference evidence="4" key="1">
    <citation type="journal article" date="2006" name="Proc. Natl. Acad. Sci. U.S.A.">
        <title>Genome analysis of the smallest free-living eukaryote Ostreococcus tauri unveils many unique features.</title>
        <authorList>
            <person name="Derelle E."/>
            <person name="Ferraz C."/>
            <person name="Rombauts S."/>
            <person name="Rouze P."/>
            <person name="Worden A.Z."/>
            <person name="Robbens S."/>
            <person name="Partensky F."/>
            <person name="Degroeve S."/>
            <person name="Echeynie S."/>
            <person name="Cooke R."/>
            <person name="Saeys Y."/>
            <person name="Wuyts J."/>
            <person name="Jabbari K."/>
            <person name="Bowler C."/>
            <person name="Panaud O."/>
            <person name="Piegu B."/>
            <person name="Ball S.G."/>
            <person name="Ral J.-P."/>
            <person name="Bouget F.-Y."/>
            <person name="Piganeau G."/>
            <person name="De Baets B."/>
            <person name="Picard A."/>
            <person name="Delseny M."/>
            <person name="Demaille J."/>
            <person name="Van de Peer Y."/>
            <person name="Moreau H."/>
        </authorList>
    </citation>
    <scope>NUCLEOTIDE SEQUENCE [LARGE SCALE GENOMIC DNA]</scope>
    <source>
        <strain evidence="4">OTTH 0595 / CCAP 157/2 / RCC745</strain>
    </source>
</reference>
<dbReference type="KEGG" id="ota:OT_ostta06g01060"/>
<gene>
    <name evidence="3" type="ORF">OT_ostta06g01060</name>
</gene>
<sequence length="221" mass="23853">MAHRGAVDARALPRATRARGRGDDGRCRVVARAGASRAAALLAEGRAMYERGDRMGGYKTFERALEGDTMSIETRGELNYCAMCCVAAFGDVEAAKMYLREMEGCGLAFEDATSDPSRMKMESSALMRNQLKKFAAGEGRSIGAVRREQFERERANEGAGTRSTISGLRDLDVSSDTDESVEAIVKRVGILIALSVVGFAALFNAGMGIMQPGSLPFEEIY</sequence>
<dbReference type="Proteomes" id="UP000009170">
    <property type="component" value="Unassembled WGS sequence"/>
</dbReference>
<comment type="caution">
    <text evidence="3">The sequence shown here is derived from an EMBL/GenBank/DDBJ whole genome shotgun (WGS) entry which is preliminary data.</text>
</comment>
<keyword evidence="2" id="KW-0472">Membrane</keyword>
<feature type="region of interest" description="Disordered" evidence="1">
    <location>
        <begin position="1"/>
        <end position="22"/>
    </location>
</feature>
<organism evidence="3 4">
    <name type="scientific">Ostreococcus tauri</name>
    <name type="common">Marine green alga</name>
    <dbReference type="NCBI Taxonomy" id="70448"/>
    <lineage>
        <taxon>Eukaryota</taxon>
        <taxon>Viridiplantae</taxon>
        <taxon>Chlorophyta</taxon>
        <taxon>Mamiellophyceae</taxon>
        <taxon>Mamiellales</taxon>
        <taxon>Bathycoccaceae</taxon>
        <taxon>Ostreococcus</taxon>
    </lineage>
</organism>
<evidence type="ECO:0000313" key="3">
    <source>
        <dbReference type="EMBL" id="CEF98265.1"/>
    </source>
</evidence>
<dbReference type="RefSeq" id="XP_003079731.2">
    <property type="nucleotide sequence ID" value="XM_003079683.2"/>
</dbReference>
<dbReference type="GeneID" id="9835498"/>
<keyword evidence="4" id="KW-1185">Reference proteome</keyword>
<name>A0A090M205_OSTTA</name>
<keyword evidence="2" id="KW-0812">Transmembrane</keyword>
<dbReference type="EMBL" id="CAID01000006">
    <property type="protein sequence ID" value="CEF98265.1"/>
    <property type="molecule type" value="Genomic_DNA"/>
</dbReference>
<dbReference type="AlphaFoldDB" id="A0A090M205"/>
<dbReference type="OrthoDB" id="496594at2759"/>
<evidence type="ECO:0000256" key="1">
    <source>
        <dbReference type="SAM" id="MobiDB-lite"/>
    </source>
</evidence>
<evidence type="ECO:0000256" key="2">
    <source>
        <dbReference type="SAM" id="Phobius"/>
    </source>
</evidence>